<dbReference type="Proteomes" id="UP000187412">
    <property type="component" value="Unassembled WGS sequence"/>
</dbReference>
<evidence type="ECO:0000259" key="2">
    <source>
        <dbReference type="Pfam" id="PF14285"/>
    </source>
</evidence>
<evidence type="ECO:0000313" key="4">
    <source>
        <dbReference type="Proteomes" id="UP000187412"/>
    </source>
</evidence>
<name>A0ABX3HJZ3_PAEBO</name>
<protein>
    <recommendedName>
        <fullName evidence="2">DUF4367 domain-containing protein</fullName>
    </recommendedName>
</protein>
<evidence type="ECO:0000313" key="3">
    <source>
        <dbReference type="EMBL" id="OMD50325.1"/>
    </source>
</evidence>
<reference evidence="3 4" key="1">
    <citation type="submission" date="2016-10" db="EMBL/GenBank/DDBJ databases">
        <title>Paenibacillus species isolates.</title>
        <authorList>
            <person name="Beno S.M."/>
        </authorList>
    </citation>
    <scope>NUCLEOTIDE SEQUENCE [LARGE SCALE GENOMIC DNA]</scope>
    <source>
        <strain evidence="3 4">FSL H7-0744</strain>
    </source>
</reference>
<organism evidence="3 4">
    <name type="scientific">Paenibacillus borealis</name>
    <dbReference type="NCBI Taxonomy" id="160799"/>
    <lineage>
        <taxon>Bacteria</taxon>
        <taxon>Bacillati</taxon>
        <taxon>Bacillota</taxon>
        <taxon>Bacilli</taxon>
        <taxon>Bacillales</taxon>
        <taxon>Paenibacillaceae</taxon>
        <taxon>Paenibacillus</taxon>
    </lineage>
</organism>
<feature type="transmembrane region" description="Helical" evidence="1">
    <location>
        <begin position="105"/>
        <end position="127"/>
    </location>
</feature>
<keyword evidence="1" id="KW-1133">Transmembrane helix</keyword>
<proteinExistence type="predicted"/>
<evidence type="ECO:0000256" key="1">
    <source>
        <dbReference type="SAM" id="Phobius"/>
    </source>
</evidence>
<gene>
    <name evidence="3" type="ORF">BSK56_07260</name>
</gene>
<dbReference type="InterPro" id="IPR025377">
    <property type="entry name" value="DUF4367"/>
</dbReference>
<keyword evidence="1" id="KW-0472">Membrane</keyword>
<keyword evidence="1" id="KW-0812">Transmembrane</keyword>
<dbReference type="EMBL" id="MPTB01000007">
    <property type="protein sequence ID" value="OMD50325.1"/>
    <property type="molecule type" value="Genomic_DNA"/>
</dbReference>
<keyword evidence="4" id="KW-1185">Reference proteome</keyword>
<accession>A0ABX3HJZ3</accession>
<sequence length="297" mass="34498">MYIMGRVIAMNNRKEDQRIFKEILQERSSDAAAKDKFYRILHEASMADAETMDTDLLKECVQTLDLLEEDTVPLSDEKAQAMQRNIENQYRTWKLAKHRTVVKKLIIRVSAVFLLFFCFSSIVANAFGLNFFKIVASWGEETFDFMAETNLRPTDNAANDQTYESIDKAFENVESRPLLPEWLPEGFHFKYAEKFERTTNTRIMLYYSSEQADDILIIDYLLYKQGYVVEGGTSFEKDETPVITFDQNGIKYYIFHNLEQTQVVWANTNLVININGRISVEEMKKMIESIPTNGGQD</sequence>
<dbReference type="Pfam" id="PF14285">
    <property type="entry name" value="DUF4367"/>
    <property type="match status" value="1"/>
</dbReference>
<feature type="domain" description="DUF4367" evidence="2">
    <location>
        <begin position="179"/>
        <end position="290"/>
    </location>
</feature>
<comment type="caution">
    <text evidence="3">The sequence shown here is derived from an EMBL/GenBank/DDBJ whole genome shotgun (WGS) entry which is preliminary data.</text>
</comment>